<sequence length="268" mass="29171">METSPSQSQNKTQTPTGSLAVVGIGPGSPEMLTIAAEKAIKNADIVIGNDFYINQIPHLFTHQKVIKSQMGKEVNRAKQAIALAQDKHVVMVSGGDPGVYGMAGLILEMAERIAPDLKIDIIPGVTAASAGAALLGAPLTNDFAVISLSDLLTPRDVIKKRIRALCTAGIPIVLYNPKSRTRTSLFEDVIDIAREHLAGEIPIGIVKDAYRPDETIIITTLQDVMDVFDSIDMHTVVFIGGEETRMLRRYADARGMFTPRGYHRKYVY</sequence>
<evidence type="ECO:0000313" key="9">
    <source>
        <dbReference type="Proteomes" id="UP000680656"/>
    </source>
</evidence>
<name>A0A8E7B107_9EURY</name>
<dbReference type="EC" id="2.1.1.131" evidence="8"/>
<dbReference type="InterPro" id="IPR014776">
    <property type="entry name" value="4pyrrole_Mease_sub2"/>
</dbReference>
<dbReference type="NCBIfam" id="TIGR01466">
    <property type="entry name" value="cobJ_cbiH"/>
    <property type="match status" value="1"/>
</dbReference>
<protein>
    <submittedName>
        <fullName evidence="8">Precorrin-3B C(17)-methyltransferase</fullName>
        <ecNumber evidence="8">2.1.1.131</ecNumber>
    </submittedName>
</protein>
<evidence type="ECO:0000313" key="8">
    <source>
        <dbReference type="EMBL" id="QVV89081.1"/>
    </source>
</evidence>
<keyword evidence="9" id="KW-1185">Reference proteome</keyword>
<dbReference type="GO" id="GO:0009236">
    <property type="term" value="P:cobalamin biosynthetic process"/>
    <property type="evidence" value="ECO:0007669"/>
    <property type="project" value="UniProtKB-UniPathway"/>
</dbReference>
<organism evidence="8 9">
    <name type="scientific">Methanospirillum purgamenti</name>
    <dbReference type="NCBI Taxonomy" id="2834276"/>
    <lineage>
        <taxon>Archaea</taxon>
        <taxon>Methanobacteriati</taxon>
        <taxon>Methanobacteriota</taxon>
        <taxon>Stenosarchaea group</taxon>
        <taxon>Methanomicrobia</taxon>
        <taxon>Methanomicrobiales</taxon>
        <taxon>Methanospirillaceae</taxon>
        <taxon>Methanospirillum</taxon>
    </lineage>
</organism>
<evidence type="ECO:0000256" key="5">
    <source>
        <dbReference type="ARBA" id="ARBA00022691"/>
    </source>
</evidence>
<dbReference type="Gene3D" id="3.30.950.10">
    <property type="entry name" value="Methyltransferase, Cobalt-precorrin-4 Transmethylase, Domain 2"/>
    <property type="match status" value="1"/>
</dbReference>
<dbReference type="InterPro" id="IPR035996">
    <property type="entry name" value="4pyrrol_Methylase_sf"/>
</dbReference>
<dbReference type="GO" id="GO:0030789">
    <property type="term" value="F:precorrin-3B C17-methyltransferase activity"/>
    <property type="evidence" value="ECO:0007669"/>
    <property type="project" value="UniProtKB-EC"/>
</dbReference>
<dbReference type="GO" id="GO:0032259">
    <property type="term" value="P:methylation"/>
    <property type="evidence" value="ECO:0007669"/>
    <property type="project" value="UniProtKB-KW"/>
</dbReference>
<evidence type="ECO:0000259" key="7">
    <source>
        <dbReference type="Pfam" id="PF00590"/>
    </source>
</evidence>
<proteinExistence type="predicted"/>
<evidence type="ECO:0000256" key="3">
    <source>
        <dbReference type="ARBA" id="ARBA00022603"/>
    </source>
</evidence>
<evidence type="ECO:0000256" key="4">
    <source>
        <dbReference type="ARBA" id="ARBA00022679"/>
    </source>
</evidence>
<keyword evidence="2" id="KW-0169">Cobalamin biosynthesis</keyword>
<keyword evidence="4 8" id="KW-0808">Transferase</keyword>
<feature type="domain" description="Tetrapyrrole methylase" evidence="7">
    <location>
        <begin position="19"/>
        <end position="224"/>
    </location>
</feature>
<dbReference type="InterPro" id="IPR006363">
    <property type="entry name" value="Cbl_synth_CobJ/CibH_dom"/>
</dbReference>
<evidence type="ECO:0000256" key="1">
    <source>
        <dbReference type="ARBA" id="ARBA00004953"/>
    </source>
</evidence>
<feature type="compositionally biased region" description="Polar residues" evidence="6">
    <location>
        <begin position="1"/>
        <end position="17"/>
    </location>
</feature>
<keyword evidence="3 8" id="KW-0489">Methyltransferase</keyword>
<dbReference type="InterPro" id="IPR000878">
    <property type="entry name" value="4pyrrol_Mease"/>
</dbReference>
<dbReference type="GeneID" id="65095646"/>
<accession>A0A8E7B107</accession>
<dbReference type="RefSeq" id="WP_214419883.1">
    <property type="nucleotide sequence ID" value="NZ_CP075546.1"/>
</dbReference>
<comment type="pathway">
    <text evidence="1">Cofactor biosynthesis; adenosylcobalamin biosynthesis.</text>
</comment>
<dbReference type="Proteomes" id="UP000680656">
    <property type="component" value="Chromosome"/>
</dbReference>
<dbReference type="UniPathway" id="UPA00148"/>
<dbReference type="SUPFAM" id="SSF53790">
    <property type="entry name" value="Tetrapyrrole methylase"/>
    <property type="match status" value="1"/>
</dbReference>
<dbReference type="CDD" id="cd11646">
    <property type="entry name" value="Precorrin_3B_C17_MT"/>
    <property type="match status" value="1"/>
</dbReference>
<dbReference type="InterPro" id="IPR051810">
    <property type="entry name" value="Precorrin_MeTrfase"/>
</dbReference>
<dbReference type="KEGG" id="mrtj:KHC33_00640"/>
<dbReference type="PANTHER" id="PTHR47036">
    <property type="entry name" value="COBALT-FACTOR III C(17)-METHYLTRANSFERASE-RELATED"/>
    <property type="match status" value="1"/>
</dbReference>
<dbReference type="InterPro" id="IPR014777">
    <property type="entry name" value="4pyrrole_Mease_sub1"/>
</dbReference>
<evidence type="ECO:0000256" key="2">
    <source>
        <dbReference type="ARBA" id="ARBA00022573"/>
    </source>
</evidence>
<reference evidence="8 9" key="1">
    <citation type="submission" date="2021-05" db="EMBL/GenBank/DDBJ databases">
        <title>A novel Methanospirillum isolate from a pyrite-forming mixed culture.</title>
        <authorList>
            <person name="Bunk B."/>
            <person name="Sproer C."/>
            <person name="Spring S."/>
            <person name="Pester M."/>
        </authorList>
    </citation>
    <scope>NUCLEOTIDE SEQUENCE [LARGE SCALE GENOMIC DNA]</scope>
    <source>
        <strain evidence="8 9">J.3.6.1-F.2.7.3</strain>
    </source>
</reference>
<dbReference type="PANTHER" id="PTHR47036:SF1">
    <property type="entry name" value="COBALT-FACTOR III C(17)-METHYLTRANSFERASE-RELATED"/>
    <property type="match status" value="1"/>
</dbReference>
<dbReference type="Gene3D" id="3.40.1010.10">
    <property type="entry name" value="Cobalt-precorrin-4 Transmethylase, Domain 1"/>
    <property type="match status" value="1"/>
</dbReference>
<evidence type="ECO:0000256" key="6">
    <source>
        <dbReference type="SAM" id="MobiDB-lite"/>
    </source>
</evidence>
<dbReference type="EMBL" id="CP075546">
    <property type="protein sequence ID" value="QVV89081.1"/>
    <property type="molecule type" value="Genomic_DNA"/>
</dbReference>
<keyword evidence="5" id="KW-0949">S-adenosyl-L-methionine</keyword>
<feature type="region of interest" description="Disordered" evidence="6">
    <location>
        <begin position="1"/>
        <end position="20"/>
    </location>
</feature>
<gene>
    <name evidence="8" type="primary">cobJ</name>
    <name evidence="8" type="ORF">KHC33_00640</name>
</gene>
<dbReference type="Pfam" id="PF00590">
    <property type="entry name" value="TP_methylase"/>
    <property type="match status" value="1"/>
</dbReference>
<dbReference type="AlphaFoldDB" id="A0A8E7B107"/>